<feature type="compositionally biased region" description="Low complexity" evidence="1">
    <location>
        <begin position="676"/>
        <end position="685"/>
    </location>
</feature>
<evidence type="ECO:0000313" key="2">
    <source>
        <dbReference type="EMBL" id="KAJ3180084.1"/>
    </source>
</evidence>
<feature type="region of interest" description="Disordered" evidence="1">
    <location>
        <begin position="159"/>
        <end position="742"/>
    </location>
</feature>
<feature type="compositionally biased region" description="Polar residues" evidence="1">
    <location>
        <begin position="247"/>
        <end position="257"/>
    </location>
</feature>
<feature type="compositionally biased region" description="Acidic residues" evidence="1">
    <location>
        <begin position="361"/>
        <end position="373"/>
    </location>
</feature>
<proteinExistence type="predicted"/>
<evidence type="ECO:0000313" key="3">
    <source>
        <dbReference type="Proteomes" id="UP001212152"/>
    </source>
</evidence>
<keyword evidence="3" id="KW-1185">Reference proteome</keyword>
<feature type="compositionally biased region" description="Basic and acidic residues" evidence="1">
    <location>
        <begin position="727"/>
        <end position="742"/>
    </location>
</feature>
<name>A0AAD5TM19_9FUNG</name>
<evidence type="ECO:0000256" key="1">
    <source>
        <dbReference type="SAM" id="MobiDB-lite"/>
    </source>
</evidence>
<feature type="compositionally biased region" description="Polar residues" evidence="1">
    <location>
        <begin position="525"/>
        <end position="545"/>
    </location>
</feature>
<sequence>MNTPKGFFSPWGGSEPPSAGGREPFGNLRHKQRLNFNFCVAQSQAFDPVTYTPRSDLILKCQFMDSVADASQTTVRQLKKQVLATWKAVEESSFDRIVDPSHIRKVTFRNSDNSNVPDHLPVADAFDDRECVHVLGVMGTESEYRNLVISENLASTVPLADGESHAAPVTKRRREDDDEDHEKSAEKQQAGSENSEQGSTQALKKRRRGKRKTRTSLGDDASTTDAEHSERNFTPLVDSPPRKHNGSRSQVSISRAGSDSEKKIPTSISPPGEPEAVPGEVASVEESADDLPSELAKTAPAVEDPEDAVIPEHEEEAVVQAESEDEEAAAKQDESETEDEEAEAQNVEDVEIGLLPSPAEPEMEEDEEADEDADSSHLAKENSPEQQHDAESEAEVAENAMEHELLPLQSSSKADVDHMDEELDKSGLTQLPREPADDDALSESEDGEEIPDTQKTAVLTPSRNVGRNAALMSPPTSQDEAKESSPVDNDSSSEDDEYPAPSQLLLSQPTQQSPGGLLSRPTLDYFSQASQINLQASQSKPQSASELKRQLVPAKKLFRPPMPSGPRRVQSLSEIAESTCFPSLAEISQSKLAAKRSREDYDDEEEEEDDDDDENDSASDSSSSSDSSDAETAKPAQPAIRLAGQKKKRKKKSPFLDLALDVARQPKPKPLRQTNAAPKPVSRPRVPAPRKPAPINAKHLGNVASVSRSATPITSEALRSAVVQPTKTREELARELDGLDSD</sequence>
<organism evidence="2 3">
    <name type="scientific">Geranomyces variabilis</name>
    <dbReference type="NCBI Taxonomy" id="109894"/>
    <lineage>
        <taxon>Eukaryota</taxon>
        <taxon>Fungi</taxon>
        <taxon>Fungi incertae sedis</taxon>
        <taxon>Chytridiomycota</taxon>
        <taxon>Chytridiomycota incertae sedis</taxon>
        <taxon>Chytridiomycetes</taxon>
        <taxon>Spizellomycetales</taxon>
        <taxon>Powellomycetaceae</taxon>
        <taxon>Geranomyces</taxon>
    </lineage>
</organism>
<comment type="caution">
    <text evidence="2">The sequence shown here is derived from an EMBL/GenBank/DDBJ whole genome shotgun (WGS) entry which is preliminary data.</text>
</comment>
<feature type="compositionally biased region" description="Polar residues" evidence="1">
    <location>
        <begin position="453"/>
        <end position="465"/>
    </location>
</feature>
<feature type="compositionally biased region" description="Acidic residues" evidence="1">
    <location>
        <begin position="303"/>
        <end position="327"/>
    </location>
</feature>
<feature type="compositionally biased region" description="Basic residues" evidence="1">
    <location>
        <begin position="644"/>
        <end position="653"/>
    </location>
</feature>
<feature type="compositionally biased region" description="Low complexity" evidence="1">
    <location>
        <begin position="618"/>
        <end position="627"/>
    </location>
</feature>
<protein>
    <submittedName>
        <fullName evidence="2">Uncharacterized protein</fullName>
    </submittedName>
</protein>
<feature type="compositionally biased region" description="Basic and acidic residues" evidence="1">
    <location>
        <begin position="374"/>
        <end position="391"/>
    </location>
</feature>
<dbReference type="AlphaFoldDB" id="A0AAD5TM19"/>
<feature type="region of interest" description="Disordered" evidence="1">
    <location>
        <begin position="1"/>
        <end position="26"/>
    </location>
</feature>
<feature type="compositionally biased region" description="Acidic residues" evidence="1">
    <location>
        <begin position="600"/>
        <end position="617"/>
    </location>
</feature>
<dbReference type="EMBL" id="JADGJQ010000018">
    <property type="protein sequence ID" value="KAJ3180084.1"/>
    <property type="molecule type" value="Genomic_DNA"/>
</dbReference>
<feature type="compositionally biased region" description="Acidic residues" evidence="1">
    <location>
        <begin position="335"/>
        <end position="351"/>
    </location>
</feature>
<dbReference type="Proteomes" id="UP001212152">
    <property type="component" value="Unassembled WGS sequence"/>
</dbReference>
<gene>
    <name evidence="2" type="ORF">HDU87_002308</name>
</gene>
<feature type="compositionally biased region" description="Low complexity" evidence="1">
    <location>
        <begin position="501"/>
        <end position="514"/>
    </location>
</feature>
<reference evidence="2" key="1">
    <citation type="submission" date="2020-05" db="EMBL/GenBank/DDBJ databases">
        <title>Phylogenomic resolution of chytrid fungi.</title>
        <authorList>
            <person name="Stajich J.E."/>
            <person name="Amses K."/>
            <person name="Simmons R."/>
            <person name="Seto K."/>
            <person name="Myers J."/>
            <person name="Bonds A."/>
            <person name="Quandt C.A."/>
            <person name="Barry K."/>
            <person name="Liu P."/>
            <person name="Grigoriev I."/>
            <person name="Longcore J.E."/>
            <person name="James T.Y."/>
        </authorList>
    </citation>
    <scope>NUCLEOTIDE SEQUENCE</scope>
    <source>
        <strain evidence="2">JEL0379</strain>
    </source>
</reference>
<feature type="compositionally biased region" description="Polar residues" evidence="1">
    <location>
        <begin position="187"/>
        <end position="202"/>
    </location>
</feature>
<accession>A0AAD5TM19</accession>
<feature type="compositionally biased region" description="Basic residues" evidence="1">
    <location>
        <begin position="203"/>
        <end position="214"/>
    </location>
</feature>
<feature type="compositionally biased region" description="Acidic residues" evidence="1">
    <location>
        <begin position="436"/>
        <end position="451"/>
    </location>
</feature>
<feature type="compositionally biased region" description="Polar residues" evidence="1">
    <location>
        <begin position="704"/>
        <end position="714"/>
    </location>
</feature>